<evidence type="ECO:0000256" key="5">
    <source>
        <dbReference type="ARBA" id="ARBA00023242"/>
    </source>
</evidence>
<evidence type="ECO:0000313" key="7">
    <source>
        <dbReference type="Proteomes" id="UP001447188"/>
    </source>
</evidence>
<protein>
    <submittedName>
        <fullName evidence="6">DNA-directed RNA polymerase I subunit rpa49</fullName>
    </submittedName>
</protein>
<evidence type="ECO:0000256" key="4">
    <source>
        <dbReference type="ARBA" id="ARBA00023163"/>
    </source>
</evidence>
<evidence type="ECO:0000256" key="2">
    <source>
        <dbReference type="ARBA" id="ARBA00009430"/>
    </source>
</evidence>
<proteinExistence type="inferred from homology"/>
<name>A0ABR3GM51_9PEZI</name>
<comment type="subcellular location">
    <subcellularLocation>
        <location evidence="1">Nucleus</location>
        <location evidence="1">Nucleolus</location>
    </subcellularLocation>
</comment>
<dbReference type="GO" id="GO:0000428">
    <property type="term" value="C:DNA-directed RNA polymerase complex"/>
    <property type="evidence" value="ECO:0007669"/>
    <property type="project" value="UniProtKB-KW"/>
</dbReference>
<comment type="similarity">
    <text evidence="2">Belongs to the eukaryotic RPA49/POLR1E RNA polymerase subunit family.</text>
</comment>
<keyword evidence="5" id="KW-0539">Nucleus</keyword>
<keyword evidence="4" id="KW-0804">Transcription</keyword>
<accession>A0ABR3GM51</accession>
<keyword evidence="3 6" id="KW-0240">DNA-directed RNA polymerase</keyword>
<organism evidence="6 7">
    <name type="scientific">Discina gigas</name>
    <dbReference type="NCBI Taxonomy" id="1032678"/>
    <lineage>
        <taxon>Eukaryota</taxon>
        <taxon>Fungi</taxon>
        <taxon>Dikarya</taxon>
        <taxon>Ascomycota</taxon>
        <taxon>Pezizomycotina</taxon>
        <taxon>Pezizomycetes</taxon>
        <taxon>Pezizales</taxon>
        <taxon>Discinaceae</taxon>
        <taxon>Discina</taxon>
    </lineage>
</organism>
<reference evidence="6 7" key="1">
    <citation type="submission" date="2024-02" db="EMBL/GenBank/DDBJ databases">
        <title>Discinaceae phylogenomics.</title>
        <authorList>
            <person name="Dirks A.C."/>
            <person name="James T.Y."/>
        </authorList>
    </citation>
    <scope>NUCLEOTIDE SEQUENCE [LARGE SCALE GENOMIC DNA]</scope>
    <source>
        <strain evidence="6 7">ACD0624</strain>
    </source>
</reference>
<dbReference type="Pfam" id="PF06870">
    <property type="entry name" value="RNA_pol_I_A49"/>
    <property type="match status" value="1"/>
</dbReference>
<evidence type="ECO:0000256" key="3">
    <source>
        <dbReference type="ARBA" id="ARBA00022478"/>
    </source>
</evidence>
<dbReference type="InterPro" id="IPR009668">
    <property type="entry name" value="RNA_pol-assoc_fac_A49-like"/>
</dbReference>
<sequence>MPSDKKRKRDSISGGIASDIVVTTAPSGDFPPILATTHGITLPPTLPLESYTRITSPATTGSKSTKRHQKAEYLLHGSTPRIDYEGRECPEDSDYHRYYIGIFDPATNSVELHVAPKVHFSRTIKQHAERDNAIDSKGAHLSYVDSRAMLGRQFGTRKAQKALLSREMNRIDVTDMDNTLTTSIISQVGEATRFIPTTAELGAKLLESRPIPPPNKEATRPEDVYDIADVISTEEWAALWVREWEKGDLGGIKSSYVRTRVTRLHAAKEAQQGVAISMAHLKSLKILKYVAHLIEFYQFQSRARGGLPAMERAKKSLGVDQVLVENLFARFADKTSSGGGGTDRWAVSPALANKCLYYLAVLCLVVDCWEVDLYELKVDLGLSTKELTMAFKVVGCSIKEISKIQCLSLKMTKAEAAQHKRAVLKIPLEFPSAPKRKAAARGRM</sequence>
<dbReference type="EMBL" id="JBBBZM010000040">
    <property type="protein sequence ID" value="KAL0636994.1"/>
    <property type="molecule type" value="Genomic_DNA"/>
</dbReference>
<evidence type="ECO:0000256" key="1">
    <source>
        <dbReference type="ARBA" id="ARBA00004604"/>
    </source>
</evidence>
<dbReference type="Proteomes" id="UP001447188">
    <property type="component" value="Unassembled WGS sequence"/>
</dbReference>
<keyword evidence="7" id="KW-1185">Reference proteome</keyword>
<evidence type="ECO:0000313" key="6">
    <source>
        <dbReference type="EMBL" id="KAL0636994.1"/>
    </source>
</evidence>
<gene>
    <name evidence="6" type="primary">RPA49</name>
    <name evidence="6" type="ORF">Q9L58_003976</name>
</gene>
<comment type="caution">
    <text evidence="6">The sequence shown here is derived from an EMBL/GenBank/DDBJ whole genome shotgun (WGS) entry which is preliminary data.</text>
</comment>
<dbReference type="PANTHER" id="PTHR14440">
    <property type="entry name" value="DNA-DIRECTED RNA POLYMERASE I SUBUNIT RPA49"/>
    <property type="match status" value="1"/>
</dbReference>